<evidence type="ECO:0000313" key="3">
    <source>
        <dbReference type="Proteomes" id="UP000295252"/>
    </source>
</evidence>
<sequence>MHRIKGHIESHQISTNTQEIRRGKITKNKLTSAASASNHLLPSLFSFLFFCSSSSSIYLQNRKLDPLLLLGHHFSNPPIPPSPNNNYHHHHFNSFLALILGGVRFRLDGLLEVLIFSLVIFGYRNHLLHRLAGRGVAGERRGINASAVSSVCEKQKRKKN</sequence>
<evidence type="ECO:0000313" key="2">
    <source>
        <dbReference type="EMBL" id="CDP15788.1"/>
    </source>
</evidence>
<accession>A0A068V7C8</accession>
<proteinExistence type="predicted"/>
<dbReference type="AlphaFoldDB" id="A0A068V7C8"/>
<dbReference type="Proteomes" id="UP000295252">
    <property type="component" value="Unassembled WGS sequence"/>
</dbReference>
<dbReference type="Gramene" id="CDP15788">
    <property type="protein sequence ID" value="CDP15788"/>
    <property type="gene ID" value="GSCOC_T00015889001"/>
</dbReference>
<gene>
    <name evidence="2" type="ORF">GSCOC_T00015889001</name>
</gene>
<feature type="compositionally biased region" description="Basic and acidic residues" evidence="1">
    <location>
        <begin position="1"/>
        <end position="10"/>
    </location>
</feature>
<keyword evidence="3" id="KW-1185">Reference proteome</keyword>
<organism evidence="2 3">
    <name type="scientific">Coffea canephora</name>
    <name type="common">Robusta coffee</name>
    <dbReference type="NCBI Taxonomy" id="49390"/>
    <lineage>
        <taxon>Eukaryota</taxon>
        <taxon>Viridiplantae</taxon>
        <taxon>Streptophyta</taxon>
        <taxon>Embryophyta</taxon>
        <taxon>Tracheophyta</taxon>
        <taxon>Spermatophyta</taxon>
        <taxon>Magnoliopsida</taxon>
        <taxon>eudicotyledons</taxon>
        <taxon>Gunneridae</taxon>
        <taxon>Pentapetalae</taxon>
        <taxon>asterids</taxon>
        <taxon>lamiids</taxon>
        <taxon>Gentianales</taxon>
        <taxon>Rubiaceae</taxon>
        <taxon>Ixoroideae</taxon>
        <taxon>Gardenieae complex</taxon>
        <taxon>Bertiereae - Coffeeae clade</taxon>
        <taxon>Coffeeae</taxon>
        <taxon>Coffea</taxon>
    </lineage>
</organism>
<evidence type="ECO:0000256" key="1">
    <source>
        <dbReference type="SAM" id="MobiDB-lite"/>
    </source>
</evidence>
<dbReference type="InParanoid" id="A0A068V7C8"/>
<reference evidence="3" key="1">
    <citation type="journal article" date="2014" name="Science">
        <title>The coffee genome provides insight into the convergent evolution of caffeine biosynthesis.</title>
        <authorList>
            <person name="Denoeud F."/>
            <person name="Carretero-Paulet L."/>
            <person name="Dereeper A."/>
            <person name="Droc G."/>
            <person name="Guyot R."/>
            <person name="Pietrella M."/>
            <person name="Zheng C."/>
            <person name="Alberti A."/>
            <person name="Anthony F."/>
            <person name="Aprea G."/>
            <person name="Aury J.M."/>
            <person name="Bento P."/>
            <person name="Bernard M."/>
            <person name="Bocs S."/>
            <person name="Campa C."/>
            <person name="Cenci A."/>
            <person name="Combes M.C."/>
            <person name="Crouzillat D."/>
            <person name="Da Silva C."/>
            <person name="Daddiego L."/>
            <person name="De Bellis F."/>
            <person name="Dussert S."/>
            <person name="Garsmeur O."/>
            <person name="Gayraud T."/>
            <person name="Guignon V."/>
            <person name="Jahn K."/>
            <person name="Jamilloux V."/>
            <person name="Joet T."/>
            <person name="Labadie K."/>
            <person name="Lan T."/>
            <person name="Leclercq J."/>
            <person name="Lepelley M."/>
            <person name="Leroy T."/>
            <person name="Li L.T."/>
            <person name="Librado P."/>
            <person name="Lopez L."/>
            <person name="Munoz A."/>
            <person name="Noel B."/>
            <person name="Pallavicini A."/>
            <person name="Perrotta G."/>
            <person name="Poncet V."/>
            <person name="Pot D."/>
            <person name="Priyono X."/>
            <person name="Rigoreau M."/>
            <person name="Rouard M."/>
            <person name="Rozas J."/>
            <person name="Tranchant-Dubreuil C."/>
            <person name="VanBuren R."/>
            <person name="Zhang Q."/>
            <person name="Andrade A.C."/>
            <person name="Argout X."/>
            <person name="Bertrand B."/>
            <person name="de Kochko A."/>
            <person name="Graziosi G."/>
            <person name="Henry R.J."/>
            <person name="Jayarama X."/>
            <person name="Ming R."/>
            <person name="Nagai C."/>
            <person name="Rounsley S."/>
            <person name="Sankoff D."/>
            <person name="Giuliano G."/>
            <person name="Albert V.A."/>
            <person name="Wincker P."/>
            <person name="Lashermes P."/>
        </authorList>
    </citation>
    <scope>NUCLEOTIDE SEQUENCE [LARGE SCALE GENOMIC DNA]</scope>
    <source>
        <strain evidence="3">cv. DH200-94</strain>
    </source>
</reference>
<name>A0A068V7C8_COFCA</name>
<protein>
    <submittedName>
        <fullName evidence="2">DH200=94 genomic scaffold, scaffold_109</fullName>
    </submittedName>
</protein>
<dbReference type="EMBL" id="HG739193">
    <property type="protein sequence ID" value="CDP15788.1"/>
    <property type="molecule type" value="Genomic_DNA"/>
</dbReference>
<feature type="region of interest" description="Disordered" evidence="1">
    <location>
        <begin position="1"/>
        <end position="21"/>
    </location>
</feature>